<keyword evidence="2" id="KW-1185">Reference proteome</keyword>
<evidence type="ECO:0000313" key="2">
    <source>
        <dbReference type="Proteomes" id="UP000235786"/>
    </source>
</evidence>
<accession>A0A2J6R7R0</accession>
<protein>
    <submittedName>
        <fullName evidence="1">Uncharacterized protein</fullName>
    </submittedName>
</protein>
<dbReference type="Proteomes" id="UP000235786">
    <property type="component" value="Unassembled WGS sequence"/>
</dbReference>
<organism evidence="1 2">
    <name type="scientific">Hyaloscypha variabilis (strain UAMH 11265 / GT02V1 / F)</name>
    <name type="common">Meliniomyces variabilis</name>
    <dbReference type="NCBI Taxonomy" id="1149755"/>
    <lineage>
        <taxon>Eukaryota</taxon>
        <taxon>Fungi</taxon>
        <taxon>Dikarya</taxon>
        <taxon>Ascomycota</taxon>
        <taxon>Pezizomycotina</taxon>
        <taxon>Leotiomycetes</taxon>
        <taxon>Helotiales</taxon>
        <taxon>Hyaloscyphaceae</taxon>
        <taxon>Hyaloscypha</taxon>
        <taxon>Hyaloscypha variabilis</taxon>
    </lineage>
</organism>
<gene>
    <name evidence="1" type="ORF">L207DRAFT_516708</name>
</gene>
<name>A0A2J6R7R0_HYAVF</name>
<reference evidence="1 2" key="1">
    <citation type="submission" date="2016-04" db="EMBL/GenBank/DDBJ databases">
        <title>A degradative enzymes factory behind the ericoid mycorrhizal symbiosis.</title>
        <authorList>
            <consortium name="DOE Joint Genome Institute"/>
            <person name="Martino E."/>
            <person name="Morin E."/>
            <person name="Grelet G."/>
            <person name="Kuo A."/>
            <person name="Kohler A."/>
            <person name="Daghino S."/>
            <person name="Barry K."/>
            <person name="Choi C."/>
            <person name="Cichocki N."/>
            <person name="Clum A."/>
            <person name="Copeland A."/>
            <person name="Hainaut M."/>
            <person name="Haridas S."/>
            <person name="Labutti K."/>
            <person name="Lindquist E."/>
            <person name="Lipzen A."/>
            <person name="Khouja H.-R."/>
            <person name="Murat C."/>
            <person name="Ohm R."/>
            <person name="Olson A."/>
            <person name="Spatafora J."/>
            <person name="Veneault-Fourrey C."/>
            <person name="Henrissat B."/>
            <person name="Grigoriev I."/>
            <person name="Martin F."/>
            <person name="Perotto S."/>
        </authorList>
    </citation>
    <scope>NUCLEOTIDE SEQUENCE [LARGE SCALE GENOMIC DNA]</scope>
    <source>
        <strain evidence="1 2">F</strain>
    </source>
</reference>
<proteinExistence type="predicted"/>
<sequence>MNSQKTYFACLDYEGTLIPGEAVQLGHIIANISEPSDTLNHPFPIPSDIPVLTATAVDSTQQTRKSESKIIHLFLDIPFLRGLGRKRQVESDVNHEYTFRRIDSSWFKPTSGYYSASIADVAATEVHNYLRATNFKLPLYMVVGKKEVIGGGRLRREVSNSVVGMKVKTAVLSRGETRLDDNRYLFAIKVVQLKCSRDGQVSSADYNEGAML</sequence>
<evidence type="ECO:0000313" key="1">
    <source>
        <dbReference type="EMBL" id="PMD34530.1"/>
    </source>
</evidence>
<dbReference type="AlphaFoldDB" id="A0A2J6R7R0"/>
<dbReference type="EMBL" id="KZ613953">
    <property type="protein sequence ID" value="PMD34530.1"/>
    <property type="molecule type" value="Genomic_DNA"/>
</dbReference>